<feature type="compositionally biased region" description="Polar residues" evidence="1">
    <location>
        <begin position="36"/>
        <end position="48"/>
    </location>
</feature>
<evidence type="ECO:0000313" key="2">
    <source>
        <dbReference type="EMBL" id="JAH86723.1"/>
    </source>
</evidence>
<organism evidence="2">
    <name type="scientific">Anguilla anguilla</name>
    <name type="common">European freshwater eel</name>
    <name type="synonym">Muraena anguilla</name>
    <dbReference type="NCBI Taxonomy" id="7936"/>
    <lineage>
        <taxon>Eukaryota</taxon>
        <taxon>Metazoa</taxon>
        <taxon>Chordata</taxon>
        <taxon>Craniata</taxon>
        <taxon>Vertebrata</taxon>
        <taxon>Euteleostomi</taxon>
        <taxon>Actinopterygii</taxon>
        <taxon>Neopterygii</taxon>
        <taxon>Teleostei</taxon>
        <taxon>Anguilliformes</taxon>
        <taxon>Anguillidae</taxon>
        <taxon>Anguilla</taxon>
    </lineage>
</organism>
<sequence>MSIQQPLEPLHFVLKVKYIFNTNTHQGLMVPSCKAQTPVNTWSNGPSRSSKRIHQ</sequence>
<evidence type="ECO:0000256" key="1">
    <source>
        <dbReference type="SAM" id="MobiDB-lite"/>
    </source>
</evidence>
<protein>
    <submittedName>
        <fullName evidence="2">Uncharacterized protein</fullName>
    </submittedName>
</protein>
<reference evidence="2" key="2">
    <citation type="journal article" date="2015" name="Fish Shellfish Immunol.">
        <title>Early steps in the European eel (Anguilla anguilla)-Vibrio vulnificus interaction in the gills: Role of the RtxA13 toxin.</title>
        <authorList>
            <person name="Callol A."/>
            <person name="Pajuelo D."/>
            <person name="Ebbesson L."/>
            <person name="Teles M."/>
            <person name="MacKenzie S."/>
            <person name="Amaro C."/>
        </authorList>
    </citation>
    <scope>NUCLEOTIDE SEQUENCE</scope>
</reference>
<feature type="region of interest" description="Disordered" evidence="1">
    <location>
        <begin position="36"/>
        <end position="55"/>
    </location>
</feature>
<name>A0A0E9WB72_ANGAN</name>
<dbReference type="EMBL" id="GBXM01021854">
    <property type="protein sequence ID" value="JAH86723.1"/>
    <property type="molecule type" value="Transcribed_RNA"/>
</dbReference>
<dbReference type="AlphaFoldDB" id="A0A0E9WB72"/>
<reference evidence="2" key="1">
    <citation type="submission" date="2014-11" db="EMBL/GenBank/DDBJ databases">
        <authorList>
            <person name="Amaro Gonzalez C."/>
        </authorList>
    </citation>
    <scope>NUCLEOTIDE SEQUENCE</scope>
</reference>
<accession>A0A0E9WB72</accession>
<proteinExistence type="predicted"/>